<reference evidence="4 5" key="1">
    <citation type="submission" date="2013-11" db="EMBL/GenBank/DDBJ databases">
        <title>Draft genome of the bovine lungworm Dictyocaulus viviparus.</title>
        <authorList>
            <person name="Mitreva M."/>
        </authorList>
    </citation>
    <scope>NUCLEOTIDE SEQUENCE [LARGE SCALE GENOMIC DNA]</scope>
    <source>
        <strain evidence="4 5">HannoverDv2000</strain>
    </source>
</reference>
<feature type="domain" description="Hint" evidence="2">
    <location>
        <begin position="364"/>
        <end position="408"/>
    </location>
</feature>
<dbReference type="STRING" id="29172.A0A0D8XIS1"/>
<dbReference type="OrthoDB" id="5212at2759"/>
<dbReference type="SMART" id="SM00306">
    <property type="entry name" value="HintN"/>
    <property type="match status" value="1"/>
</dbReference>
<dbReference type="PANTHER" id="PTHR46706">
    <property type="entry name" value="PROTEIN QUA-1-RELATED"/>
    <property type="match status" value="1"/>
</dbReference>
<dbReference type="InterPro" id="IPR003587">
    <property type="entry name" value="Hint_dom_N"/>
</dbReference>
<feature type="domain" description="Hint" evidence="3">
    <location>
        <begin position="261"/>
        <end position="363"/>
    </location>
</feature>
<dbReference type="InterPro" id="IPR003586">
    <property type="entry name" value="Hint_dom_C"/>
</dbReference>
<protein>
    <submittedName>
        <fullName evidence="4">Intein splicing region</fullName>
    </submittedName>
</protein>
<dbReference type="InterPro" id="IPR036844">
    <property type="entry name" value="Hint_dom_sf"/>
</dbReference>
<dbReference type="PROSITE" id="PS50817">
    <property type="entry name" value="INTEIN_N_TER"/>
    <property type="match status" value="1"/>
</dbReference>
<gene>
    <name evidence="4" type="ORF">DICVIV_09437</name>
</gene>
<sequence length="707" mass="77698">MAATCGESQIPFRFEVLPSGSPVLGCASPSCFGAGEGGSNILHDFAFQPGPDGEDGFIRDGDLKRIRSRISSAPAQQANCPSSFDSQSCVNDISWVGGFQASPDGSLRLQCCLYDGLRFAEEVGRPVVHSGEVYSGGEVLRDGRQTGFDLISDIKKIESEGSNAAYELTVVRMNCLPDPSETTNEVGINPDSISRILDKVGDVRAQEPDSLQPLEPVESVQALQPQEALEVGQNDEIVQVGEEVVPVTSAGFYYPVASGVPACFTGDTEVETPSGRKRMDQLMIGDLVLTAENNATVFTPVISFLHRLPHTVAYFVKVQTEAEELKLTPQHFIYKVACNDINFDVEMVYAENLKKGDCLYRVQSDVLRKIHIDAISVVREQGVYAPMTSAGHLFANNMYVSCHNVVKANDLSHTFLTFASLLQKQMRSVFGGTDNGHLPITTEFFLNIIDYIVPINHKLEFFGSDRQFQLQTLLSQNSPDDQNVAQILGLRSIVTRSGSRTIADNMPTHALFHPPRYPQLLEEPTMILITFISILLYLSTVTAKRPINGTRCAKNQVISRMTVFEDGTLEAECGAIPCGEVGRRCIDDQTGCRAETDVFSGMRWAPNGQSVLLRCCTIIVPNKIYVGTDLVTAGSYYEGGIVAKKDMYYPKGTEYDFIANVRTEQGGVRVWVYRVACGDNENRVDFEPVVLTHPTNPTKSSSPRRME</sequence>
<reference evidence="5" key="2">
    <citation type="journal article" date="2016" name="Sci. Rep.">
        <title>Dictyocaulus viviparus genome, variome and transcriptome elucidate lungworm biology and support future intervention.</title>
        <authorList>
            <person name="McNulty S.N."/>
            <person name="Strube C."/>
            <person name="Rosa B.A."/>
            <person name="Martin J.C."/>
            <person name="Tyagi R."/>
            <person name="Choi Y.J."/>
            <person name="Wang Q."/>
            <person name="Hallsworth Pepin K."/>
            <person name="Zhang X."/>
            <person name="Ozersky P."/>
            <person name="Wilson R.K."/>
            <person name="Sternberg P.W."/>
            <person name="Gasser R.B."/>
            <person name="Mitreva M."/>
        </authorList>
    </citation>
    <scope>NUCLEOTIDE SEQUENCE [LARGE SCALE GENOMIC DNA]</scope>
    <source>
        <strain evidence="5">HannoverDv2000</strain>
    </source>
</reference>
<dbReference type="EMBL" id="KN716465">
    <property type="protein sequence ID" value="KJH44540.1"/>
    <property type="molecule type" value="Genomic_DNA"/>
</dbReference>
<evidence type="ECO:0000313" key="4">
    <source>
        <dbReference type="EMBL" id="KJH44540.1"/>
    </source>
</evidence>
<dbReference type="Pfam" id="PF01079">
    <property type="entry name" value="Hint"/>
    <property type="match status" value="1"/>
</dbReference>
<dbReference type="InterPro" id="IPR006141">
    <property type="entry name" value="Intein_N"/>
</dbReference>
<dbReference type="Proteomes" id="UP000053766">
    <property type="component" value="Unassembled WGS sequence"/>
</dbReference>
<keyword evidence="1" id="KW-0217">Developmental protein</keyword>
<dbReference type="MEROPS" id="C46.006"/>
<evidence type="ECO:0000313" key="5">
    <source>
        <dbReference type="Proteomes" id="UP000053766"/>
    </source>
</evidence>
<dbReference type="GO" id="GO:0016540">
    <property type="term" value="P:protein autoprocessing"/>
    <property type="evidence" value="ECO:0007669"/>
    <property type="project" value="InterPro"/>
</dbReference>
<dbReference type="Gene3D" id="2.170.16.10">
    <property type="entry name" value="Hedgehog/Intein (Hint) domain"/>
    <property type="match status" value="1"/>
</dbReference>
<dbReference type="SMART" id="SM00305">
    <property type="entry name" value="HintC"/>
    <property type="match status" value="1"/>
</dbReference>
<organism evidence="4 5">
    <name type="scientific">Dictyocaulus viviparus</name>
    <name type="common">Bovine lungworm</name>
    <dbReference type="NCBI Taxonomy" id="29172"/>
    <lineage>
        <taxon>Eukaryota</taxon>
        <taxon>Metazoa</taxon>
        <taxon>Ecdysozoa</taxon>
        <taxon>Nematoda</taxon>
        <taxon>Chromadorea</taxon>
        <taxon>Rhabditida</taxon>
        <taxon>Rhabditina</taxon>
        <taxon>Rhabditomorpha</taxon>
        <taxon>Strongyloidea</taxon>
        <taxon>Metastrongylidae</taxon>
        <taxon>Dictyocaulus</taxon>
    </lineage>
</organism>
<dbReference type="InterPro" id="IPR001767">
    <property type="entry name" value="Hedgehog_Hint"/>
</dbReference>
<dbReference type="SUPFAM" id="SSF51294">
    <property type="entry name" value="Hedgehog/intein (Hint) domain"/>
    <property type="match status" value="1"/>
</dbReference>
<evidence type="ECO:0000259" key="3">
    <source>
        <dbReference type="SMART" id="SM00306"/>
    </source>
</evidence>
<dbReference type="PANTHER" id="PTHR46706:SF12">
    <property type="entry name" value="PROTEIN QUA-1-RELATED"/>
    <property type="match status" value="1"/>
</dbReference>
<evidence type="ECO:0000259" key="2">
    <source>
        <dbReference type="SMART" id="SM00305"/>
    </source>
</evidence>
<dbReference type="GO" id="GO:0016539">
    <property type="term" value="P:intein-mediated protein splicing"/>
    <property type="evidence" value="ECO:0007669"/>
    <property type="project" value="InterPro"/>
</dbReference>
<accession>A0A0D8XIS1</accession>
<name>A0A0D8XIS1_DICVI</name>
<proteinExistence type="predicted"/>
<keyword evidence="5" id="KW-1185">Reference proteome</keyword>
<evidence type="ECO:0000256" key="1">
    <source>
        <dbReference type="ARBA" id="ARBA00022473"/>
    </source>
</evidence>
<dbReference type="AlphaFoldDB" id="A0A0D8XIS1"/>
<dbReference type="InterPro" id="IPR052140">
    <property type="entry name" value="Dev_Signal_Hedgehog-like"/>
</dbReference>
<dbReference type="CDD" id="cd00081">
    <property type="entry name" value="Hint"/>
    <property type="match status" value="1"/>
</dbReference>